<keyword evidence="3" id="KW-0378">Hydrolase</keyword>
<name>A0A2A9NIQ8_9AGAR</name>
<dbReference type="SMART" id="SM00479">
    <property type="entry name" value="EXOIII"/>
    <property type="match status" value="1"/>
</dbReference>
<dbReference type="PANTHER" id="PTHR12801:SF45">
    <property type="entry name" value="RNA EXONUCLEASE 4"/>
    <property type="match status" value="1"/>
</dbReference>
<dbReference type="InterPro" id="IPR047021">
    <property type="entry name" value="REXO1/3/4-like"/>
</dbReference>
<dbReference type="OrthoDB" id="8191639at2759"/>
<gene>
    <name evidence="7" type="ORF">AMATHDRAFT_148109</name>
</gene>
<dbReference type="InterPro" id="IPR036397">
    <property type="entry name" value="RNaseH_sf"/>
</dbReference>
<evidence type="ECO:0000256" key="5">
    <source>
        <dbReference type="ARBA" id="ARBA00025599"/>
    </source>
</evidence>
<evidence type="ECO:0000313" key="7">
    <source>
        <dbReference type="EMBL" id="PFH49214.1"/>
    </source>
</evidence>
<dbReference type="Gene3D" id="3.30.420.10">
    <property type="entry name" value="Ribonuclease H-like superfamily/Ribonuclease H"/>
    <property type="match status" value="1"/>
</dbReference>
<dbReference type="EMBL" id="KZ302036">
    <property type="protein sequence ID" value="PFH49214.1"/>
    <property type="molecule type" value="Genomic_DNA"/>
</dbReference>
<keyword evidence="4" id="KW-0269">Exonuclease</keyword>
<sequence>HHLHSRVSITDYRGNVILDTFVRPTHSVQDYRTPETGIQFSHLANAPLFQDVQKRVASIIAEKIIIGHSLWNFLSVLGLAHPAIDTRDLALFRPLRKKLKSRTMVGLPTLVRLFMGRNVGLDYENSLELARASLDLFRSVEDLFEGKVKAGAWPCDLPPTTCADYYT</sequence>
<dbReference type="GO" id="GO:0004527">
    <property type="term" value="F:exonuclease activity"/>
    <property type="evidence" value="ECO:0007669"/>
    <property type="project" value="UniProtKB-KW"/>
</dbReference>
<feature type="non-terminal residue" evidence="7">
    <location>
        <position position="1"/>
    </location>
</feature>
<dbReference type="AlphaFoldDB" id="A0A2A9NIQ8"/>
<keyword evidence="2" id="KW-0540">Nuclease</keyword>
<dbReference type="InterPro" id="IPR013520">
    <property type="entry name" value="Ribonucl_H"/>
</dbReference>
<dbReference type="GO" id="GO:0006364">
    <property type="term" value="P:rRNA processing"/>
    <property type="evidence" value="ECO:0007669"/>
    <property type="project" value="UniProtKB-KW"/>
</dbReference>
<dbReference type="SUPFAM" id="SSF53098">
    <property type="entry name" value="Ribonuclease H-like"/>
    <property type="match status" value="1"/>
</dbReference>
<keyword evidence="8" id="KW-1185">Reference proteome</keyword>
<dbReference type="GO" id="GO:0005634">
    <property type="term" value="C:nucleus"/>
    <property type="evidence" value="ECO:0007669"/>
    <property type="project" value="TreeGrafter"/>
</dbReference>
<dbReference type="STRING" id="703135.A0A2A9NIQ8"/>
<evidence type="ECO:0000256" key="2">
    <source>
        <dbReference type="ARBA" id="ARBA00022722"/>
    </source>
</evidence>
<organism evidence="7 8">
    <name type="scientific">Amanita thiersii Skay4041</name>
    <dbReference type="NCBI Taxonomy" id="703135"/>
    <lineage>
        <taxon>Eukaryota</taxon>
        <taxon>Fungi</taxon>
        <taxon>Dikarya</taxon>
        <taxon>Basidiomycota</taxon>
        <taxon>Agaricomycotina</taxon>
        <taxon>Agaricomycetes</taxon>
        <taxon>Agaricomycetidae</taxon>
        <taxon>Agaricales</taxon>
        <taxon>Pluteineae</taxon>
        <taxon>Amanitaceae</taxon>
        <taxon>Amanita</taxon>
    </lineage>
</organism>
<evidence type="ECO:0000256" key="1">
    <source>
        <dbReference type="ARBA" id="ARBA00022552"/>
    </source>
</evidence>
<evidence type="ECO:0000313" key="8">
    <source>
        <dbReference type="Proteomes" id="UP000242287"/>
    </source>
</evidence>
<proteinExistence type="predicted"/>
<reference evidence="7 8" key="1">
    <citation type="submission" date="2014-02" db="EMBL/GenBank/DDBJ databases">
        <title>Transposable element dynamics among asymbiotic and ectomycorrhizal Amanita fungi.</title>
        <authorList>
            <consortium name="DOE Joint Genome Institute"/>
            <person name="Hess J."/>
            <person name="Skrede I."/>
            <person name="Wolfe B."/>
            <person name="LaButti K."/>
            <person name="Ohm R.A."/>
            <person name="Grigoriev I.V."/>
            <person name="Pringle A."/>
        </authorList>
    </citation>
    <scope>NUCLEOTIDE SEQUENCE [LARGE SCALE GENOMIC DNA]</scope>
    <source>
        <strain evidence="7 8">SKay4041</strain>
    </source>
</reference>
<keyword evidence="1" id="KW-0698">rRNA processing</keyword>
<evidence type="ECO:0000256" key="4">
    <source>
        <dbReference type="ARBA" id="ARBA00022839"/>
    </source>
</evidence>
<evidence type="ECO:0000256" key="3">
    <source>
        <dbReference type="ARBA" id="ARBA00022801"/>
    </source>
</evidence>
<accession>A0A2A9NIQ8</accession>
<evidence type="ECO:0000259" key="6">
    <source>
        <dbReference type="SMART" id="SM00479"/>
    </source>
</evidence>
<protein>
    <recommendedName>
        <fullName evidence="6">Exonuclease domain-containing protein</fullName>
    </recommendedName>
</protein>
<dbReference type="GO" id="GO:0003676">
    <property type="term" value="F:nucleic acid binding"/>
    <property type="evidence" value="ECO:0007669"/>
    <property type="project" value="InterPro"/>
</dbReference>
<dbReference type="PANTHER" id="PTHR12801">
    <property type="entry name" value="RNA EXONUCLEASE REXO1 / RECO3 FAMILY MEMBER-RELATED"/>
    <property type="match status" value="1"/>
</dbReference>
<dbReference type="Proteomes" id="UP000242287">
    <property type="component" value="Unassembled WGS sequence"/>
</dbReference>
<comment type="function">
    <text evidence="5">Exoribonuclease involved in ribosome biosynthesis. Involved in the processing of ITS1, the internal transcribed spacer localized between the 18S and 5.8S rRNAs.</text>
</comment>
<dbReference type="InterPro" id="IPR012337">
    <property type="entry name" value="RNaseH-like_sf"/>
</dbReference>
<feature type="domain" description="Exonuclease" evidence="6">
    <location>
        <begin position="5"/>
        <end position="146"/>
    </location>
</feature>